<feature type="region of interest" description="Disordered" evidence="2">
    <location>
        <begin position="204"/>
        <end position="223"/>
    </location>
</feature>
<reference evidence="3 4" key="1">
    <citation type="submission" date="2018-09" db="EMBL/GenBank/DDBJ databases">
        <title>A high-quality reference genome of wild soybean provides a powerful tool to mine soybean genomes.</title>
        <authorList>
            <person name="Xie M."/>
            <person name="Chung C.Y.L."/>
            <person name="Li M.-W."/>
            <person name="Wong F.-L."/>
            <person name="Chan T.-F."/>
            <person name="Lam H.-M."/>
        </authorList>
    </citation>
    <scope>NUCLEOTIDE SEQUENCE [LARGE SCALE GENOMIC DNA]</scope>
    <source>
        <strain evidence="4">cv. W05</strain>
        <tissue evidence="3">Hypocotyl of etiolated seedlings</tissue>
    </source>
</reference>
<proteinExistence type="predicted"/>
<evidence type="ECO:0000256" key="1">
    <source>
        <dbReference type="SAM" id="Coils"/>
    </source>
</evidence>
<evidence type="ECO:0000256" key="2">
    <source>
        <dbReference type="SAM" id="MobiDB-lite"/>
    </source>
</evidence>
<feature type="compositionally biased region" description="Polar residues" evidence="2">
    <location>
        <begin position="204"/>
        <end position="217"/>
    </location>
</feature>
<accession>A0A445LRQ6</accession>
<dbReference type="AlphaFoldDB" id="A0A445LRQ6"/>
<dbReference type="Proteomes" id="UP000289340">
    <property type="component" value="Chromosome 2"/>
</dbReference>
<feature type="coiled-coil region" evidence="1">
    <location>
        <begin position="169"/>
        <end position="196"/>
    </location>
</feature>
<keyword evidence="4" id="KW-1185">Reference proteome</keyword>
<organism evidence="3 4">
    <name type="scientific">Glycine soja</name>
    <name type="common">Wild soybean</name>
    <dbReference type="NCBI Taxonomy" id="3848"/>
    <lineage>
        <taxon>Eukaryota</taxon>
        <taxon>Viridiplantae</taxon>
        <taxon>Streptophyta</taxon>
        <taxon>Embryophyta</taxon>
        <taxon>Tracheophyta</taxon>
        <taxon>Spermatophyta</taxon>
        <taxon>Magnoliopsida</taxon>
        <taxon>eudicotyledons</taxon>
        <taxon>Gunneridae</taxon>
        <taxon>Pentapetalae</taxon>
        <taxon>rosids</taxon>
        <taxon>fabids</taxon>
        <taxon>Fabales</taxon>
        <taxon>Fabaceae</taxon>
        <taxon>Papilionoideae</taxon>
        <taxon>50 kb inversion clade</taxon>
        <taxon>NPAAA clade</taxon>
        <taxon>indigoferoid/millettioid clade</taxon>
        <taxon>Phaseoleae</taxon>
        <taxon>Glycine</taxon>
        <taxon>Glycine subgen. Soja</taxon>
    </lineage>
</organism>
<dbReference type="EMBL" id="QZWG01000002">
    <property type="protein sequence ID" value="RZC26010.1"/>
    <property type="molecule type" value="Genomic_DNA"/>
</dbReference>
<gene>
    <name evidence="3" type="ORF">D0Y65_004616</name>
</gene>
<dbReference type="PANTHER" id="PTHR33735">
    <property type="entry name" value="EXPRESSED PROTEIN"/>
    <property type="match status" value="1"/>
</dbReference>
<protein>
    <submittedName>
        <fullName evidence="3">Uncharacterized protein</fullName>
    </submittedName>
</protein>
<keyword evidence="1" id="KW-0175">Coiled coil</keyword>
<sequence length="223" mass="24797">MNIGFIYIPMANTTFIQKSTCLAMETLCQASKVDHDRPITKFRLNSIVKYNCFSLPEQNLGLRFQKDATKKMSMVVYASIPPGNLPSADSFPGSWKAWMIGTVVAALLSFTTNKWGPLLLLKEKIETTIEQAERVADIVEEVAERVDKIAEGAAKNLPEGKLQDVAEFVENVAENVDKLAEEAGDLLEKVEDKQEEVVSFFESTVRQQKSNDGTTATDSKDKK</sequence>
<dbReference type="PANTHER" id="PTHR33735:SF14">
    <property type="entry name" value="PHAGE CAPSID SCAFFOLDING PROTEIN (GPO) SERINE PEPTIDASE"/>
    <property type="match status" value="1"/>
</dbReference>
<dbReference type="Gramene" id="XM_028356732.1">
    <property type="protein sequence ID" value="XP_028212533.1"/>
    <property type="gene ID" value="LOC114395042"/>
</dbReference>
<name>A0A445LRQ6_GLYSO</name>
<evidence type="ECO:0000313" key="4">
    <source>
        <dbReference type="Proteomes" id="UP000289340"/>
    </source>
</evidence>
<comment type="caution">
    <text evidence="3">The sequence shown here is derived from an EMBL/GenBank/DDBJ whole genome shotgun (WGS) entry which is preliminary data.</text>
</comment>
<evidence type="ECO:0000313" key="3">
    <source>
        <dbReference type="EMBL" id="RZC26010.1"/>
    </source>
</evidence>